<feature type="region of interest" description="Disordered" evidence="6">
    <location>
        <begin position="70"/>
        <end position="91"/>
    </location>
</feature>
<feature type="transmembrane region" description="Helical" evidence="7">
    <location>
        <begin position="150"/>
        <end position="172"/>
    </location>
</feature>
<keyword evidence="9" id="KW-0808">Transferase</keyword>
<comment type="caution">
    <text evidence="9">The sequence shown here is derived from an EMBL/GenBank/DDBJ whole genome shotgun (WGS) entry which is preliminary data.</text>
</comment>
<name>A0A2N1PKE1_9BACT</name>
<evidence type="ECO:0000256" key="2">
    <source>
        <dbReference type="ARBA" id="ARBA00007524"/>
    </source>
</evidence>
<dbReference type="FunFam" id="1.20.1260.100:FF:000001">
    <property type="entry name" value="translocator protein 2"/>
    <property type="match status" value="1"/>
</dbReference>
<dbReference type="InterPro" id="IPR038330">
    <property type="entry name" value="TspO/MBR-related_sf"/>
</dbReference>
<evidence type="ECO:0000256" key="3">
    <source>
        <dbReference type="ARBA" id="ARBA00022692"/>
    </source>
</evidence>
<dbReference type="AlphaFoldDB" id="A0A2N1PKE1"/>
<reference evidence="9 10" key="1">
    <citation type="journal article" date="2017" name="ISME J.">
        <title>Potential for microbial H2 and metal transformations associated with novel bacteria and archaea in deep terrestrial subsurface sediments.</title>
        <authorList>
            <person name="Hernsdorf A.W."/>
            <person name="Amano Y."/>
            <person name="Miyakawa K."/>
            <person name="Ise K."/>
            <person name="Suzuki Y."/>
            <person name="Anantharaman K."/>
            <person name="Probst A."/>
            <person name="Burstein D."/>
            <person name="Thomas B.C."/>
            <person name="Banfield J.F."/>
        </authorList>
    </citation>
    <scope>NUCLEOTIDE SEQUENCE [LARGE SCALE GENOMIC DNA]</scope>
    <source>
        <strain evidence="9">HGW-Wallbacteria-1</strain>
    </source>
</reference>
<feature type="transmembrane region" description="Helical" evidence="7">
    <location>
        <begin position="41"/>
        <end position="62"/>
    </location>
</feature>
<dbReference type="PANTHER" id="PTHR10057">
    <property type="entry name" value="PERIPHERAL-TYPE BENZODIAZEPINE RECEPTOR"/>
    <property type="match status" value="1"/>
</dbReference>
<dbReference type="GO" id="GO:0016020">
    <property type="term" value="C:membrane"/>
    <property type="evidence" value="ECO:0007669"/>
    <property type="project" value="UniProtKB-SubCell"/>
</dbReference>
<evidence type="ECO:0000313" key="9">
    <source>
        <dbReference type="EMBL" id="PKK88817.1"/>
    </source>
</evidence>
<dbReference type="CDD" id="cd15904">
    <property type="entry name" value="TSPO_MBR"/>
    <property type="match status" value="1"/>
</dbReference>
<feature type="signal peptide" evidence="8">
    <location>
        <begin position="1"/>
        <end position="17"/>
    </location>
</feature>
<dbReference type="Pfam" id="PF03073">
    <property type="entry name" value="TspO_MBR"/>
    <property type="match status" value="1"/>
</dbReference>
<dbReference type="Proteomes" id="UP000233256">
    <property type="component" value="Unassembled WGS sequence"/>
</dbReference>
<evidence type="ECO:0000256" key="4">
    <source>
        <dbReference type="ARBA" id="ARBA00022989"/>
    </source>
</evidence>
<evidence type="ECO:0000256" key="5">
    <source>
        <dbReference type="ARBA" id="ARBA00023136"/>
    </source>
</evidence>
<feature type="chain" id="PRO_5014819669" evidence="8">
    <location>
        <begin position="18"/>
        <end position="176"/>
    </location>
</feature>
<dbReference type="Gene3D" id="1.20.1260.100">
    <property type="entry name" value="TspO/MBR protein"/>
    <property type="match status" value="1"/>
</dbReference>
<dbReference type="EMBL" id="PGXC01000034">
    <property type="protein sequence ID" value="PKK88817.1"/>
    <property type="molecule type" value="Genomic_DNA"/>
</dbReference>
<evidence type="ECO:0000313" key="10">
    <source>
        <dbReference type="Proteomes" id="UP000233256"/>
    </source>
</evidence>
<dbReference type="PANTHER" id="PTHR10057:SF0">
    <property type="entry name" value="TRANSLOCATOR PROTEIN"/>
    <property type="match status" value="1"/>
</dbReference>
<comment type="subcellular location">
    <subcellularLocation>
        <location evidence="1">Membrane</location>
        <topology evidence="1">Multi-pass membrane protein</topology>
    </subcellularLocation>
</comment>
<gene>
    <name evidence="9" type="ORF">CVV64_17185</name>
</gene>
<accession>A0A2N1PKE1</accession>
<organism evidence="9 10">
    <name type="scientific">Candidatus Wallbacteria bacterium HGW-Wallbacteria-1</name>
    <dbReference type="NCBI Taxonomy" id="2013854"/>
    <lineage>
        <taxon>Bacteria</taxon>
        <taxon>Candidatus Walliibacteriota</taxon>
    </lineage>
</organism>
<comment type="similarity">
    <text evidence="2">Belongs to the TspO/BZRP family.</text>
</comment>
<dbReference type="GO" id="GO:0033013">
    <property type="term" value="P:tetrapyrrole metabolic process"/>
    <property type="evidence" value="ECO:0007669"/>
    <property type="project" value="UniProtKB-ARBA"/>
</dbReference>
<dbReference type="GO" id="GO:0016301">
    <property type="term" value="F:kinase activity"/>
    <property type="evidence" value="ECO:0007669"/>
    <property type="project" value="UniProtKB-KW"/>
</dbReference>
<evidence type="ECO:0000256" key="6">
    <source>
        <dbReference type="SAM" id="MobiDB-lite"/>
    </source>
</evidence>
<dbReference type="InterPro" id="IPR004307">
    <property type="entry name" value="TspO_MBR"/>
</dbReference>
<keyword evidence="4 7" id="KW-1133">Transmembrane helix</keyword>
<evidence type="ECO:0000256" key="1">
    <source>
        <dbReference type="ARBA" id="ARBA00004141"/>
    </source>
</evidence>
<keyword evidence="8" id="KW-0732">Signal</keyword>
<keyword evidence="3 7" id="KW-0812">Transmembrane</keyword>
<proteinExistence type="inferred from homology"/>
<protein>
    <submittedName>
        <fullName evidence="9">Sensor histidine kinase</fullName>
    </submittedName>
</protein>
<keyword evidence="9" id="KW-0418">Kinase</keyword>
<keyword evidence="5 7" id="KW-0472">Membrane</keyword>
<evidence type="ECO:0000256" key="7">
    <source>
        <dbReference type="SAM" id="Phobius"/>
    </source>
</evidence>
<dbReference type="PIRSF" id="PIRSF005859">
    <property type="entry name" value="PBR"/>
    <property type="match status" value="1"/>
</dbReference>
<sequence>MKTLYSAAALPIRAASAAAFSNSAQWYQSLTKPPLTPPNWIFGPVWTLLYAMIAVSILTFHFSGRQPTHSISDEENNADSNLSAECPSGKSGTKSVTALTLFHLMLNFSWSWLFFGIHSPSLALADILLLDLTLFKMIKVYRKRSRASALLLVPYLIWVLFATYLNLGFVILNTNK</sequence>
<evidence type="ECO:0000256" key="8">
    <source>
        <dbReference type="SAM" id="SignalP"/>
    </source>
</evidence>